<dbReference type="OrthoDB" id="5431013at2759"/>
<gene>
    <name evidence="2" type="ORF">CERZMDRAFT_86611</name>
</gene>
<evidence type="ECO:0000313" key="2">
    <source>
        <dbReference type="EMBL" id="KAF2209981.1"/>
    </source>
</evidence>
<sequence length="486" mass="53883">MDCWSWLFVANTCVRSFVIHSMLFLFLADRGIDLGSFYACMAEVGQQLTPQQEDALHDLEDVLEGCREAFQEVDDALTRCMRVGIDGKITIPRTEKLKWPLRSSELELLRANLERLKTTLLFMLSALSYGAKASQIAAAANSQARVELSLGLLQIEGLLQAKIDAAQRYEDLKKGFEELRIEVQQNGHDSSGTEMGNAGGEARSVTALTLAAAGAPQVDPDRALRTTSIDPSDTVATALDQCSSTVSDLTKSIETATKTMAFRAQARPIPHQLLPPRNRRSDQQPRKHGFAEQQSITSARGPTSSNTPIFHYSPRLWPLENPPHHHHHHHHHPTRLYSEILTPVVSDAWQKSQKACVPSLEPHSKPKLAKPWCQTLHKRAHAKRSCVITVAQTPLRPRTTSTPAPVGRSTTKTLVREPRAMGFRDKEQEEEVEEAEEEQSNTEDAVRHLLQPAMDGLGGGLLDRLGGTSPAEEKKYQRATDCVVTI</sequence>
<proteinExistence type="predicted"/>
<dbReference type="Proteomes" id="UP000799539">
    <property type="component" value="Unassembled WGS sequence"/>
</dbReference>
<accession>A0A6A6F9A5</accession>
<reference evidence="2" key="1">
    <citation type="journal article" date="2020" name="Stud. Mycol.">
        <title>101 Dothideomycetes genomes: a test case for predicting lifestyles and emergence of pathogens.</title>
        <authorList>
            <person name="Haridas S."/>
            <person name="Albert R."/>
            <person name="Binder M."/>
            <person name="Bloem J."/>
            <person name="Labutti K."/>
            <person name="Salamov A."/>
            <person name="Andreopoulos B."/>
            <person name="Baker S."/>
            <person name="Barry K."/>
            <person name="Bills G."/>
            <person name="Bluhm B."/>
            <person name="Cannon C."/>
            <person name="Castanera R."/>
            <person name="Culley D."/>
            <person name="Daum C."/>
            <person name="Ezra D."/>
            <person name="Gonzalez J."/>
            <person name="Henrissat B."/>
            <person name="Kuo A."/>
            <person name="Liang C."/>
            <person name="Lipzen A."/>
            <person name="Lutzoni F."/>
            <person name="Magnuson J."/>
            <person name="Mondo S."/>
            <person name="Nolan M."/>
            <person name="Ohm R."/>
            <person name="Pangilinan J."/>
            <person name="Park H.-J."/>
            <person name="Ramirez L."/>
            <person name="Alfaro M."/>
            <person name="Sun H."/>
            <person name="Tritt A."/>
            <person name="Yoshinaga Y."/>
            <person name="Zwiers L.-H."/>
            <person name="Turgeon B."/>
            <person name="Goodwin S."/>
            <person name="Spatafora J."/>
            <person name="Crous P."/>
            <person name="Grigoriev I."/>
        </authorList>
    </citation>
    <scope>NUCLEOTIDE SEQUENCE</scope>
    <source>
        <strain evidence="2">SCOH1-5</strain>
    </source>
</reference>
<organism evidence="2 3">
    <name type="scientific">Cercospora zeae-maydis SCOH1-5</name>
    <dbReference type="NCBI Taxonomy" id="717836"/>
    <lineage>
        <taxon>Eukaryota</taxon>
        <taxon>Fungi</taxon>
        <taxon>Dikarya</taxon>
        <taxon>Ascomycota</taxon>
        <taxon>Pezizomycotina</taxon>
        <taxon>Dothideomycetes</taxon>
        <taxon>Dothideomycetidae</taxon>
        <taxon>Mycosphaerellales</taxon>
        <taxon>Mycosphaerellaceae</taxon>
        <taxon>Cercospora</taxon>
    </lineage>
</organism>
<evidence type="ECO:0000256" key="1">
    <source>
        <dbReference type="SAM" id="MobiDB-lite"/>
    </source>
</evidence>
<keyword evidence="3" id="KW-1185">Reference proteome</keyword>
<evidence type="ECO:0008006" key="4">
    <source>
        <dbReference type="Google" id="ProtNLM"/>
    </source>
</evidence>
<feature type="compositionally biased region" description="Polar residues" evidence="1">
    <location>
        <begin position="292"/>
        <end position="308"/>
    </location>
</feature>
<feature type="region of interest" description="Disordered" evidence="1">
    <location>
        <begin position="264"/>
        <end position="309"/>
    </location>
</feature>
<protein>
    <recommendedName>
        <fullName evidence="4">Fungal N-terminal domain-containing protein</fullName>
    </recommendedName>
</protein>
<dbReference type="AlphaFoldDB" id="A0A6A6F9A5"/>
<evidence type="ECO:0000313" key="3">
    <source>
        <dbReference type="Proteomes" id="UP000799539"/>
    </source>
</evidence>
<dbReference type="EMBL" id="ML992684">
    <property type="protein sequence ID" value="KAF2209981.1"/>
    <property type="molecule type" value="Genomic_DNA"/>
</dbReference>
<feature type="compositionally biased region" description="Acidic residues" evidence="1">
    <location>
        <begin position="428"/>
        <end position="441"/>
    </location>
</feature>
<name>A0A6A6F9A5_9PEZI</name>
<feature type="region of interest" description="Disordered" evidence="1">
    <location>
        <begin position="420"/>
        <end position="444"/>
    </location>
</feature>